<organism evidence="1">
    <name type="scientific">Arundo donax</name>
    <name type="common">Giant reed</name>
    <name type="synonym">Donax arundinaceus</name>
    <dbReference type="NCBI Taxonomy" id="35708"/>
    <lineage>
        <taxon>Eukaryota</taxon>
        <taxon>Viridiplantae</taxon>
        <taxon>Streptophyta</taxon>
        <taxon>Embryophyta</taxon>
        <taxon>Tracheophyta</taxon>
        <taxon>Spermatophyta</taxon>
        <taxon>Magnoliopsida</taxon>
        <taxon>Liliopsida</taxon>
        <taxon>Poales</taxon>
        <taxon>Poaceae</taxon>
        <taxon>PACMAD clade</taxon>
        <taxon>Arundinoideae</taxon>
        <taxon>Arundineae</taxon>
        <taxon>Arundo</taxon>
    </lineage>
</organism>
<sequence>MGLQEPGCRSLYRRQ</sequence>
<protein>
    <submittedName>
        <fullName evidence="1">IPT1</fullName>
    </submittedName>
</protein>
<proteinExistence type="predicted"/>
<name>A0A0A9H5W5_ARUDO</name>
<reference evidence="1" key="2">
    <citation type="journal article" date="2015" name="Data Brief">
        <title>Shoot transcriptome of the giant reed, Arundo donax.</title>
        <authorList>
            <person name="Barrero R.A."/>
            <person name="Guerrero F.D."/>
            <person name="Moolhuijzen P."/>
            <person name="Goolsby J.A."/>
            <person name="Tidwell J."/>
            <person name="Bellgard S.E."/>
            <person name="Bellgard M.I."/>
        </authorList>
    </citation>
    <scope>NUCLEOTIDE SEQUENCE</scope>
    <source>
        <tissue evidence="1">Shoot tissue taken approximately 20 cm above the soil surface</tissue>
    </source>
</reference>
<evidence type="ECO:0000313" key="1">
    <source>
        <dbReference type="EMBL" id="JAE28303.1"/>
    </source>
</evidence>
<accession>A0A0A9H5W5</accession>
<dbReference type="EMBL" id="GBRH01169593">
    <property type="protein sequence ID" value="JAE28303.1"/>
    <property type="molecule type" value="Transcribed_RNA"/>
</dbReference>
<reference evidence="1" key="1">
    <citation type="submission" date="2014-09" db="EMBL/GenBank/DDBJ databases">
        <authorList>
            <person name="Magalhaes I.L.F."/>
            <person name="Oliveira U."/>
            <person name="Santos F.R."/>
            <person name="Vidigal T.H.D.A."/>
            <person name="Brescovit A.D."/>
            <person name="Santos A.J."/>
        </authorList>
    </citation>
    <scope>NUCLEOTIDE SEQUENCE</scope>
    <source>
        <tissue evidence="1">Shoot tissue taken approximately 20 cm above the soil surface</tissue>
    </source>
</reference>